<comment type="caution">
    <text evidence="6">The sequence shown here is derived from an EMBL/GenBank/DDBJ whole genome shotgun (WGS) entry which is preliminary data.</text>
</comment>
<gene>
    <name evidence="6" type="ORF">VNO78_30812</name>
</gene>
<feature type="region of interest" description="Disordered" evidence="3">
    <location>
        <begin position="321"/>
        <end position="360"/>
    </location>
</feature>
<organism evidence="6 7">
    <name type="scientific">Psophocarpus tetragonolobus</name>
    <name type="common">Winged bean</name>
    <name type="synonym">Dolichos tetragonolobus</name>
    <dbReference type="NCBI Taxonomy" id="3891"/>
    <lineage>
        <taxon>Eukaryota</taxon>
        <taxon>Viridiplantae</taxon>
        <taxon>Streptophyta</taxon>
        <taxon>Embryophyta</taxon>
        <taxon>Tracheophyta</taxon>
        <taxon>Spermatophyta</taxon>
        <taxon>Magnoliopsida</taxon>
        <taxon>eudicotyledons</taxon>
        <taxon>Gunneridae</taxon>
        <taxon>Pentapetalae</taxon>
        <taxon>rosids</taxon>
        <taxon>fabids</taxon>
        <taxon>Fabales</taxon>
        <taxon>Fabaceae</taxon>
        <taxon>Papilionoideae</taxon>
        <taxon>50 kb inversion clade</taxon>
        <taxon>NPAAA clade</taxon>
        <taxon>indigoferoid/millettioid clade</taxon>
        <taxon>Phaseoleae</taxon>
        <taxon>Psophocarpus</taxon>
    </lineage>
</organism>
<dbReference type="GO" id="GO:0005524">
    <property type="term" value="F:ATP binding"/>
    <property type="evidence" value="ECO:0007669"/>
    <property type="project" value="UniProtKB-KW"/>
</dbReference>
<dbReference type="GO" id="GO:0005886">
    <property type="term" value="C:plasma membrane"/>
    <property type="evidence" value="ECO:0007669"/>
    <property type="project" value="TreeGrafter"/>
</dbReference>
<keyword evidence="1" id="KW-0547">Nucleotide-binding</keyword>
<dbReference type="Pfam" id="PF07714">
    <property type="entry name" value="PK_Tyr_Ser-Thr"/>
    <property type="match status" value="1"/>
</dbReference>
<accession>A0AAN9RXL5</accession>
<evidence type="ECO:0000313" key="6">
    <source>
        <dbReference type="EMBL" id="KAK7385102.1"/>
    </source>
</evidence>
<evidence type="ECO:0000313" key="7">
    <source>
        <dbReference type="Proteomes" id="UP001386955"/>
    </source>
</evidence>
<dbReference type="InterPro" id="IPR045274">
    <property type="entry name" value="WAK-like"/>
</dbReference>
<protein>
    <recommendedName>
        <fullName evidence="5">Protein kinase domain-containing protein</fullName>
    </recommendedName>
</protein>
<proteinExistence type="predicted"/>
<evidence type="ECO:0000256" key="3">
    <source>
        <dbReference type="SAM" id="MobiDB-lite"/>
    </source>
</evidence>
<name>A0AAN9RXL5_PSOTE</name>
<keyword evidence="4" id="KW-1133">Transmembrane helix</keyword>
<dbReference type="PROSITE" id="PS50011">
    <property type="entry name" value="PROTEIN_KINASE_DOM"/>
    <property type="match status" value="1"/>
</dbReference>
<keyword evidence="2" id="KW-0067">ATP-binding</keyword>
<dbReference type="PANTHER" id="PTHR27005:SF470">
    <property type="entry name" value="ASSOCIATED KINASE-LIKE PROTEIN, PUTATIVE-RELATED"/>
    <property type="match status" value="1"/>
</dbReference>
<dbReference type="PANTHER" id="PTHR27005">
    <property type="entry name" value="WALL-ASSOCIATED RECEPTOR KINASE-LIKE 21"/>
    <property type="match status" value="1"/>
</dbReference>
<keyword evidence="7" id="KW-1185">Reference proteome</keyword>
<dbReference type="GO" id="GO:0004674">
    <property type="term" value="F:protein serine/threonine kinase activity"/>
    <property type="evidence" value="ECO:0007669"/>
    <property type="project" value="TreeGrafter"/>
</dbReference>
<dbReference type="SUPFAM" id="SSF56112">
    <property type="entry name" value="Protein kinase-like (PK-like)"/>
    <property type="match status" value="1"/>
</dbReference>
<sequence>MAIRKWKKGRRLQCASYGYRAVAGFVILFLGSVIPYVIYQKTELNKLKKENFQQNGGPLLQDLQKEKHFKNNATVAIKKSKIVDNDNRRQQFIKEVVVLSLINHKNVVKYLGCCLETKVPFLVYEFVNNGTLFNFIHTQKDVNATTWTTRVKIAADVARALVYLHSEALDDEPIVHRNVKTSNILLDSNYTARLFNLGASTFTTPDQNELSPIVQETADYYLDPECKEPHQFTEKNDVYSFGIVLVELLTGQQKKEHADHILSSSKENLLEVVQEGLLNEKNKEQIEKVAILAAKCLNRIGKERPSMKVVVTELDKITSISTDPNLMEPKPNYERGDSSSHKKGNDSIEGQVPATLNYGR</sequence>
<dbReference type="InterPro" id="IPR011009">
    <property type="entry name" value="Kinase-like_dom_sf"/>
</dbReference>
<feature type="domain" description="Protein kinase" evidence="5">
    <location>
        <begin position="49"/>
        <end position="326"/>
    </location>
</feature>
<dbReference type="Proteomes" id="UP001386955">
    <property type="component" value="Unassembled WGS sequence"/>
</dbReference>
<evidence type="ECO:0000256" key="1">
    <source>
        <dbReference type="ARBA" id="ARBA00022741"/>
    </source>
</evidence>
<dbReference type="InterPro" id="IPR001245">
    <property type="entry name" value="Ser-Thr/Tyr_kinase_cat_dom"/>
</dbReference>
<dbReference type="AlphaFoldDB" id="A0AAN9RXL5"/>
<dbReference type="InterPro" id="IPR000719">
    <property type="entry name" value="Prot_kinase_dom"/>
</dbReference>
<keyword evidence="4" id="KW-0472">Membrane</keyword>
<evidence type="ECO:0000256" key="2">
    <source>
        <dbReference type="ARBA" id="ARBA00022840"/>
    </source>
</evidence>
<reference evidence="6 7" key="1">
    <citation type="submission" date="2024-01" db="EMBL/GenBank/DDBJ databases">
        <title>The genomes of 5 underutilized Papilionoideae crops provide insights into root nodulation and disease resistanc.</title>
        <authorList>
            <person name="Jiang F."/>
        </authorList>
    </citation>
    <scope>NUCLEOTIDE SEQUENCE [LARGE SCALE GENOMIC DNA]</scope>
    <source>
        <strain evidence="6">DUOXIRENSHENG_FW03</strain>
        <tissue evidence="6">Leaves</tissue>
    </source>
</reference>
<feature type="compositionally biased region" description="Basic and acidic residues" evidence="3">
    <location>
        <begin position="331"/>
        <end position="346"/>
    </location>
</feature>
<dbReference type="EMBL" id="JAYMYS010000008">
    <property type="protein sequence ID" value="KAK7385102.1"/>
    <property type="molecule type" value="Genomic_DNA"/>
</dbReference>
<dbReference type="GO" id="GO:0007166">
    <property type="term" value="P:cell surface receptor signaling pathway"/>
    <property type="evidence" value="ECO:0007669"/>
    <property type="project" value="InterPro"/>
</dbReference>
<evidence type="ECO:0000256" key="4">
    <source>
        <dbReference type="SAM" id="Phobius"/>
    </source>
</evidence>
<evidence type="ECO:0000259" key="5">
    <source>
        <dbReference type="PROSITE" id="PS50011"/>
    </source>
</evidence>
<dbReference type="Gene3D" id="1.10.510.10">
    <property type="entry name" value="Transferase(Phosphotransferase) domain 1"/>
    <property type="match status" value="1"/>
</dbReference>
<keyword evidence="4" id="KW-0812">Transmembrane</keyword>
<feature type="transmembrane region" description="Helical" evidence="4">
    <location>
        <begin position="21"/>
        <end position="39"/>
    </location>
</feature>